<organism evidence="1">
    <name type="scientific">Streptomyces sp. R39</name>
    <dbReference type="NCBI Taxonomy" id="3238631"/>
    <lineage>
        <taxon>Bacteria</taxon>
        <taxon>Bacillati</taxon>
        <taxon>Actinomycetota</taxon>
        <taxon>Actinomycetes</taxon>
        <taxon>Kitasatosporales</taxon>
        <taxon>Streptomycetaceae</taxon>
        <taxon>Streptomyces</taxon>
    </lineage>
</organism>
<sequence length="85" mass="9285">MPETQELGTAEDLVERVAAIDVAKASGMVCMRLPHETRTGRRVQEVWNVPSTTTAILELGDRLVCQGVTRVVMEATGAYVRREGA</sequence>
<evidence type="ECO:0000313" key="1">
    <source>
        <dbReference type="EMBL" id="XDQ50077.1"/>
    </source>
</evidence>
<keyword evidence="1" id="KW-0614">Plasmid</keyword>
<proteinExistence type="predicted"/>
<protein>
    <submittedName>
        <fullName evidence="1">Uncharacterized protein</fullName>
    </submittedName>
</protein>
<geneLocation type="plasmid" evidence="1">
    <name>unnamed1</name>
</geneLocation>
<gene>
    <name evidence="1" type="ORF">AB5J52_49135</name>
</gene>
<dbReference type="RefSeq" id="WP_369228601.1">
    <property type="nucleotide sequence ID" value="NZ_CP163442.1"/>
</dbReference>
<reference evidence="1" key="1">
    <citation type="submission" date="2024-07" db="EMBL/GenBank/DDBJ databases">
        <authorList>
            <person name="Yu S.T."/>
        </authorList>
    </citation>
    <scope>NUCLEOTIDE SEQUENCE</scope>
    <source>
        <strain evidence="1">R39</strain>
        <plasmid evidence="1">unnamed1</plasmid>
    </source>
</reference>
<accession>A0AB39R6Z9</accession>
<dbReference type="EMBL" id="CP163442">
    <property type="protein sequence ID" value="XDQ50077.1"/>
    <property type="molecule type" value="Genomic_DNA"/>
</dbReference>
<dbReference type="AlphaFoldDB" id="A0AB39R6Z9"/>
<name>A0AB39R6Z9_9ACTN</name>